<sequence>MLAVVRGQVLGVEAVLYESKAAVTMRNSPLYIWMKTHTCSAFNERTSYIPPPPIFYHSPDYFKKVHKTYRPVMEESGP</sequence>
<dbReference type="EMBL" id="GBXM01081731">
    <property type="protein sequence ID" value="JAH26846.1"/>
    <property type="molecule type" value="Transcribed_RNA"/>
</dbReference>
<reference evidence="1" key="1">
    <citation type="submission" date="2014-11" db="EMBL/GenBank/DDBJ databases">
        <authorList>
            <person name="Amaro Gonzalez C."/>
        </authorList>
    </citation>
    <scope>NUCLEOTIDE SEQUENCE</scope>
</reference>
<dbReference type="AlphaFoldDB" id="A0A0E9RCJ1"/>
<reference evidence="1" key="2">
    <citation type="journal article" date="2015" name="Fish Shellfish Immunol.">
        <title>Early steps in the European eel (Anguilla anguilla)-Vibrio vulnificus interaction in the gills: Role of the RtxA13 toxin.</title>
        <authorList>
            <person name="Callol A."/>
            <person name="Pajuelo D."/>
            <person name="Ebbesson L."/>
            <person name="Teles M."/>
            <person name="MacKenzie S."/>
            <person name="Amaro C."/>
        </authorList>
    </citation>
    <scope>NUCLEOTIDE SEQUENCE</scope>
</reference>
<accession>A0A0E9RCJ1</accession>
<evidence type="ECO:0000313" key="1">
    <source>
        <dbReference type="EMBL" id="JAH26846.1"/>
    </source>
</evidence>
<name>A0A0E9RCJ1_ANGAN</name>
<protein>
    <submittedName>
        <fullName evidence="1">Uncharacterized protein</fullName>
    </submittedName>
</protein>
<proteinExistence type="predicted"/>
<organism evidence="1">
    <name type="scientific">Anguilla anguilla</name>
    <name type="common">European freshwater eel</name>
    <name type="synonym">Muraena anguilla</name>
    <dbReference type="NCBI Taxonomy" id="7936"/>
    <lineage>
        <taxon>Eukaryota</taxon>
        <taxon>Metazoa</taxon>
        <taxon>Chordata</taxon>
        <taxon>Craniata</taxon>
        <taxon>Vertebrata</taxon>
        <taxon>Euteleostomi</taxon>
        <taxon>Actinopterygii</taxon>
        <taxon>Neopterygii</taxon>
        <taxon>Teleostei</taxon>
        <taxon>Anguilliformes</taxon>
        <taxon>Anguillidae</taxon>
        <taxon>Anguilla</taxon>
    </lineage>
</organism>